<accession>A0AAV4D2G4</accession>
<organism evidence="5 6">
    <name type="scientific">Plakobranchus ocellatus</name>
    <dbReference type="NCBI Taxonomy" id="259542"/>
    <lineage>
        <taxon>Eukaryota</taxon>
        <taxon>Metazoa</taxon>
        <taxon>Spiralia</taxon>
        <taxon>Lophotrochozoa</taxon>
        <taxon>Mollusca</taxon>
        <taxon>Gastropoda</taxon>
        <taxon>Heterobranchia</taxon>
        <taxon>Euthyneura</taxon>
        <taxon>Panpulmonata</taxon>
        <taxon>Sacoglossa</taxon>
        <taxon>Placobranchoidea</taxon>
        <taxon>Plakobranchidae</taxon>
        <taxon>Plakobranchus</taxon>
    </lineage>
</organism>
<feature type="compositionally biased region" description="Polar residues" evidence="3">
    <location>
        <begin position="87"/>
        <end position="103"/>
    </location>
</feature>
<dbReference type="PROSITE" id="PS51450">
    <property type="entry name" value="LRR"/>
    <property type="match status" value="7"/>
</dbReference>
<feature type="region of interest" description="Disordered" evidence="3">
    <location>
        <begin position="1"/>
        <end position="103"/>
    </location>
</feature>
<dbReference type="EMBL" id="BLXT01007309">
    <property type="protein sequence ID" value="GFO38160.1"/>
    <property type="molecule type" value="Genomic_DNA"/>
</dbReference>
<evidence type="ECO:0000313" key="5">
    <source>
        <dbReference type="EMBL" id="GFO38160.1"/>
    </source>
</evidence>
<evidence type="ECO:0000256" key="3">
    <source>
        <dbReference type="SAM" id="MobiDB-lite"/>
    </source>
</evidence>
<name>A0AAV4D2G4_9GAST</name>
<feature type="compositionally biased region" description="Low complexity" evidence="3">
    <location>
        <begin position="52"/>
        <end position="64"/>
    </location>
</feature>
<keyword evidence="2" id="KW-0677">Repeat</keyword>
<protein>
    <submittedName>
        <fullName evidence="5">Protein phosphatase 1 regulatory subunit 7-like</fullName>
    </submittedName>
</protein>
<evidence type="ECO:0000259" key="4">
    <source>
        <dbReference type="Pfam" id="PF23598"/>
    </source>
</evidence>
<evidence type="ECO:0000313" key="6">
    <source>
        <dbReference type="Proteomes" id="UP000735302"/>
    </source>
</evidence>
<dbReference type="InterPro" id="IPR001611">
    <property type="entry name" value="Leu-rich_rpt"/>
</dbReference>
<dbReference type="SMART" id="SM00364">
    <property type="entry name" value="LRR_BAC"/>
    <property type="match status" value="5"/>
</dbReference>
<dbReference type="SUPFAM" id="SSF52058">
    <property type="entry name" value="L domain-like"/>
    <property type="match status" value="1"/>
</dbReference>
<evidence type="ECO:0000256" key="2">
    <source>
        <dbReference type="ARBA" id="ARBA00022737"/>
    </source>
</evidence>
<dbReference type="InterPro" id="IPR050836">
    <property type="entry name" value="SDS22/Internalin_LRR"/>
</dbReference>
<feature type="compositionally biased region" description="Low complexity" evidence="3">
    <location>
        <begin position="479"/>
        <end position="492"/>
    </location>
</feature>
<dbReference type="Gene3D" id="3.80.10.10">
    <property type="entry name" value="Ribonuclease Inhibitor"/>
    <property type="match status" value="2"/>
</dbReference>
<feature type="region of interest" description="Disordered" evidence="3">
    <location>
        <begin position="469"/>
        <end position="494"/>
    </location>
</feature>
<dbReference type="InterPro" id="IPR003591">
    <property type="entry name" value="Leu-rich_rpt_typical-subtyp"/>
</dbReference>
<keyword evidence="1" id="KW-0433">Leucine-rich repeat</keyword>
<gene>
    <name evidence="5" type="ORF">PoB_006466500</name>
</gene>
<dbReference type="PANTHER" id="PTHR46652:SF3">
    <property type="entry name" value="LEUCINE-RICH REPEAT-CONTAINING PROTEIN 9"/>
    <property type="match status" value="1"/>
</dbReference>
<feature type="domain" description="Disease resistance R13L4/SHOC-2-like LRR" evidence="4">
    <location>
        <begin position="133"/>
        <end position="380"/>
    </location>
</feature>
<evidence type="ECO:0000256" key="1">
    <source>
        <dbReference type="ARBA" id="ARBA00022614"/>
    </source>
</evidence>
<dbReference type="SMART" id="SM00365">
    <property type="entry name" value="LRR_SD22"/>
    <property type="match status" value="9"/>
</dbReference>
<keyword evidence="6" id="KW-1185">Reference proteome</keyword>
<dbReference type="InterPro" id="IPR032675">
    <property type="entry name" value="LRR_dom_sf"/>
</dbReference>
<sequence length="517" mass="57144">MNTKYNSSASGPVPRTLGRPVGVLPLGPRSALGLGQRRSGSIERRPLQKNASTSSISSARSDLSNTSETSLANENGISRRLKKSELNKATQRSGRKQNISGSGCSFLKNREKLDLSQESEPYKVYEVDLHGEELTTAPDLEKFRKLRVLDLSGNHIKQINGLDFNWDLRELKLYDNAITSIEGFDNLKELCHLQLQHNQISKIGRGLGSLKKLQTLRLDNNKLIKIETPELLSCANITTLDLSSNRLETLAALSYLPNLEELLASGNCLKSTGDLGKCRKLQEVDLSWNQLSDLGGLANLPNIQILDVCHNNLTCLKSVGKLRSLEELNINANRISELSSFASAFQKLQILFVCDNMISAWDEVCSLEKLPDLVELYISANPFTMEDGDMPAYVSAISVVLPKLEVLDGAQIKRSDHKLSGAPLMRPMSAASIISVRQVDSQLKAAAHEQEDFHKSIADKFASLRSLVDSLPSQPPRPSTSHSLISSRCSSRSRLREARDFAAVNFDDDDEDVDEKF</sequence>
<feature type="compositionally biased region" description="Polar residues" evidence="3">
    <location>
        <begin position="1"/>
        <end position="10"/>
    </location>
</feature>
<dbReference type="Pfam" id="PF23598">
    <property type="entry name" value="LRR_14"/>
    <property type="match status" value="1"/>
</dbReference>
<reference evidence="5 6" key="1">
    <citation type="journal article" date="2021" name="Elife">
        <title>Chloroplast acquisition without the gene transfer in kleptoplastic sea slugs, Plakobranchus ocellatus.</title>
        <authorList>
            <person name="Maeda T."/>
            <person name="Takahashi S."/>
            <person name="Yoshida T."/>
            <person name="Shimamura S."/>
            <person name="Takaki Y."/>
            <person name="Nagai Y."/>
            <person name="Toyoda A."/>
            <person name="Suzuki Y."/>
            <person name="Arimoto A."/>
            <person name="Ishii H."/>
            <person name="Satoh N."/>
            <person name="Nishiyama T."/>
            <person name="Hasebe M."/>
            <person name="Maruyama T."/>
            <person name="Minagawa J."/>
            <person name="Obokata J."/>
            <person name="Shigenobu S."/>
        </authorList>
    </citation>
    <scope>NUCLEOTIDE SEQUENCE [LARGE SCALE GENOMIC DNA]</scope>
</reference>
<feature type="compositionally biased region" description="Polar residues" evidence="3">
    <location>
        <begin position="65"/>
        <end position="76"/>
    </location>
</feature>
<dbReference type="InterPro" id="IPR055414">
    <property type="entry name" value="LRR_R13L4/SHOC2-like"/>
</dbReference>
<dbReference type="PANTHER" id="PTHR46652">
    <property type="entry name" value="LEUCINE-RICH REPEAT AND IQ DOMAIN-CONTAINING PROTEIN 1-RELATED"/>
    <property type="match status" value="1"/>
</dbReference>
<dbReference type="AlphaFoldDB" id="A0AAV4D2G4"/>
<proteinExistence type="predicted"/>
<comment type="caution">
    <text evidence="5">The sequence shown here is derived from an EMBL/GenBank/DDBJ whole genome shotgun (WGS) entry which is preliminary data.</text>
</comment>
<dbReference type="Proteomes" id="UP000735302">
    <property type="component" value="Unassembled WGS sequence"/>
</dbReference>
<dbReference type="SMART" id="SM00369">
    <property type="entry name" value="LRR_TYP"/>
    <property type="match status" value="6"/>
</dbReference>